<organism evidence="2 3">
    <name type="scientific">candidate division TA06 bacterium</name>
    <dbReference type="NCBI Taxonomy" id="2250710"/>
    <lineage>
        <taxon>Bacteria</taxon>
        <taxon>Bacteria division TA06</taxon>
    </lineage>
</organism>
<dbReference type="EMBL" id="JACQXR010000039">
    <property type="protein sequence ID" value="MBI4726229.1"/>
    <property type="molecule type" value="Genomic_DNA"/>
</dbReference>
<evidence type="ECO:0000313" key="2">
    <source>
        <dbReference type="EMBL" id="MBI4726229.1"/>
    </source>
</evidence>
<dbReference type="AlphaFoldDB" id="A0A933MJ23"/>
<dbReference type="Proteomes" id="UP000736328">
    <property type="component" value="Unassembled WGS sequence"/>
</dbReference>
<dbReference type="PANTHER" id="PTHR12526:SF630">
    <property type="entry name" value="GLYCOSYLTRANSFERASE"/>
    <property type="match status" value="1"/>
</dbReference>
<accession>A0A933MJ23</accession>
<evidence type="ECO:0000313" key="3">
    <source>
        <dbReference type="Proteomes" id="UP000736328"/>
    </source>
</evidence>
<dbReference type="CDD" id="cd03801">
    <property type="entry name" value="GT4_PimA-like"/>
    <property type="match status" value="1"/>
</dbReference>
<evidence type="ECO:0000259" key="1">
    <source>
        <dbReference type="Pfam" id="PF00534"/>
    </source>
</evidence>
<dbReference type="GO" id="GO:0016757">
    <property type="term" value="F:glycosyltransferase activity"/>
    <property type="evidence" value="ECO:0007669"/>
    <property type="project" value="InterPro"/>
</dbReference>
<reference evidence="2" key="1">
    <citation type="submission" date="2020-07" db="EMBL/GenBank/DDBJ databases">
        <title>Huge and variable diversity of episymbiotic CPR bacteria and DPANN archaea in groundwater ecosystems.</title>
        <authorList>
            <person name="He C.Y."/>
            <person name="Keren R."/>
            <person name="Whittaker M."/>
            <person name="Farag I.F."/>
            <person name="Doudna J."/>
            <person name="Cate J.H.D."/>
            <person name="Banfield J.F."/>
        </authorList>
    </citation>
    <scope>NUCLEOTIDE SEQUENCE</scope>
    <source>
        <strain evidence="2">NC_groundwater_1520_Pr4_B-0.1um_53_5</strain>
    </source>
</reference>
<sequence>MKDRSAIIFVPYIEAFGGCERLLLDLSRYLNSQGIKHKVICYRHEIDLSNYSEWPIKVADLTQSNNPLRRAGYLKKYLSEQSFDQLGETLLVGLQAARHAGYLGLNNYSVLIIDPPSLLQPVESRWKNILDRFRNIITINYVRRGMARASWTAVMTQYISSEIINLCGVHPLLIRPGVSLGAEHFKIRFHSTSEPFHILSVSRLEKSKRIDWIFKALECLDKNNGNFPNGFSWVFDVAGSGSDETRLKRMAREKGLSDKVVFHGHVSPDGLKKLFSMAHLFVMPARQGYGLPALESLIQGIPVLLHRESGVGEILGETQWAEVVDDDSLVEGLERMVDRVRSGFMKTTPLPYIPSSQDWAKQICRQCRWQ</sequence>
<dbReference type="PANTHER" id="PTHR12526">
    <property type="entry name" value="GLYCOSYLTRANSFERASE"/>
    <property type="match status" value="1"/>
</dbReference>
<protein>
    <submittedName>
        <fullName evidence="2">Glycosyltransferase family 4 protein</fullName>
    </submittedName>
</protein>
<dbReference type="Gene3D" id="3.40.50.2000">
    <property type="entry name" value="Glycogen Phosphorylase B"/>
    <property type="match status" value="1"/>
</dbReference>
<name>A0A933MJ23_UNCT6</name>
<dbReference type="SUPFAM" id="SSF53756">
    <property type="entry name" value="UDP-Glycosyltransferase/glycogen phosphorylase"/>
    <property type="match status" value="1"/>
</dbReference>
<dbReference type="Pfam" id="PF00534">
    <property type="entry name" value="Glycos_transf_1"/>
    <property type="match status" value="1"/>
</dbReference>
<gene>
    <name evidence="2" type="ORF">HY768_03220</name>
</gene>
<proteinExistence type="predicted"/>
<dbReference type="InterPro" id="IPR001296">
    <property type="entry name" value="Glyco_trans_1"/>
</dbReference>
<comment type="caution">
    <text evidence="2">The sequence shown here is derived from an EMBL/GenBank/DDBJ whole genome shotgun (WGS) entry which is preliminary data.</text>
</comment>
<feature type="domain" description="Glycosyl transferase family 1" evidence="1">
    <location>
        <begin position="193"/>
        <end position="337"/>
    </location>
</feature>